<protein>
    <recommendedName>
        <fullName evidence="7">Endolytic murein transglycosylase</fullName>
        <ecNumber evidence="7">4.2.2.29</ecNumber>
    </recommendedName>
    <alternativeName>
        <fullName evidence="7">Peptidoglycan lytic transglycosylase</fullName>
    </alternativeName>
    <alternativeName>
        <fullName evidence="7">Peptidoglycan polymerization terminase</fullName>
    </alternativeName>
</protein>
<proteinExistence type="inferred from homology"/>
<keyword evidence="5 7" id="KW-0456">Lyase</keyword>
<feature type="region of interest" description="Disordered" evidence="8">
    <location>
        <begin position="1"/>
        <end position="63"/>
    </location>
</feature>
<keyword evidence="6 7" id="KW-0961">Cell wall biogenesis/degradation</keyword>
<dbReference type="HAMAP" id="MF_02065">
    <property type="entry name" value="MltG"/>
    <property type="match status" value="1"/>
</dbReference>
<dbReference type="RefSeq" id="WP_344756535.1">
    <property type="nucleotide sequence ID" value="NZ_BAABAE010000003.1"/>
</dbReference>
<evidence type="ECO:0000313" key="10">
    <source>
        <dbReference type="Proteomes" id="UP001501004"/>
    </source>
</evidence>
<feature type="site" description="Important for catalytic activity" evidence="7">
    <location>
        <position position="291"/>
    </location>
</feature>
<dbReference type="Pfam" id="PF02618">
    <property type="entry name" value="YceG"/>
    <property type="match status" value="1"/>
</dbReference>
<dbReference type="Gene3D" id="3.30.1490.480">
    <property type="entry name" value="Endolytic murein transglycosylase"/>
    <property type="match status" value="1"/>
</dbReference>
<dbReference type="NCBIfam" id="TIGR00247">
    <property type="entry name" value="endolytic transglycosylase MltG"/>
    <property type="match status" value="1"/>
</dbReference>
<comment type="catalytic activity">
    <reaction evidence="7">
        <text>a peptidoglycan chain = a peptidoglycan chain with N-acetyl-1,6-anhydromuramyl-[peptide] at the reducing end + a peptidoglycan chain with N-acetylglucosamine at the non-reducing end.</text>
        <dbReference type="EC" id="4.2.2.29"/>
    </reaction>
</comment>
<evidence type="ECO:0000313" key="9">
    <source>
        <dbReference type="EMBL" id="GAA3745697.1"/>
    </source>
</evidence>
<evidence type="ECO:0000256" key="6">
    <source>
        <dbReference type="ARBA" id="ARBA00023316"/>
    </source>
</evidence>
<evidence type="ECO:0000256" key="3">
    <source>
        <dbReference type="ARBA" id="ARBA00022989"/>
    </source>
</evidence>
<comment type="caution">
    <text evidence="9">The sequence shown here is derived from an EMBL/GenBank/DDBJ whole genome shotgun (WGS) entry which is preliminary data.</text>
</comment>
<keyword evidence="2 7" id="KW-0812">Transmembrane</keyword>
<reference evidence="10" key="1">
    <citation type="journal article" date="2019" name="Int. J. Syst. Evol. Microbiol.">
        <title>The Global Catalogue of Microorganisms (GCM) 10K type strain sequencing project: providing services to taxonomists for standard genome sequencing and annotation.</title>
        <authorList>
            <consortium name="The Broad Institute Genomics Platform"/>
            <consortium name="The Broad Institute Genome Sequencing Center for Infectious Disease"/>
            <person name="Wu L."/>
            <person name="Ma J."/>
        </authorList>
    </citation>
    <scope>NUCLEOTIDE SEQUENCE [LARGE SCALE GENOMIC DNA]</scope>
    <source>
        <strain evidence="10">JCM 16949</strain>
    </source>
</reference>
<accession>A0ABP7FQG4</accession>
<keyword evidence="10" id="KW-1185">Reference proteome</keyword>
<dbReference type="PANTHER" id="PTHR30518:SF2">
    <property type="entry name" value="ENDOLYTIC MUREIN TRANSGLYCOSYLASE"/>
    <property type="match status" value="1"/>
</dbReference>
<keyword evidence="1 7" id="KW-1003">Cell membrane</keyword>
<organism evidence="9 10">
    <name type="scientific">Leifsonella bigeumensis</name>
    <dbReference type="NCBI Taxonomy" id="433643"/>
    <lineage>
        <taxon>Bacteria</taxon>
        <taxon>Bacillati</taxon>
        <taxon>Actinomycetota</taxon>
        <taxon>Actinomycetes</taxon>
        <taxon>Micrococcales</taxon>
        <taxon>Microbacteriaceae</taxon>
        <taxon>Leifsonella</taxon>
    </lineage>
</organism>
<dbReference type="Gene3D" id="3.30.160.60">
    <property type="entry name" value="Classic Zinc Finger"/>
    <property type="match status" value="1"/>
</dbReference>
<comment type="subcellular location">
    <subcellularLocation>
        <location evidence="7">Cell membrane</location>
        <topology evidence="7">Single-pass membrane protein</topology>
    </subcellularLocation>
</comment>
<comment type="function">
    <text evidence="7">Functions as a peptidoglycan terminase that cleaves nascent peptidoglycan strands endolytically to terminate their elongation.</text>
</comment>
<name>A0ABP7FQG4_9MICO</name>
<dbReference type="EMBL" id="BAABAE010000003">
    <property type="protein sequence ID" value="GAA3745697.1"/>
    <property type="molecule type" value="Genomic_DNA"/>
</dbReference>
<evidence type="ECO:0000256" key="5">
    <source>
        <dbReference type="ARBA" id="ARBA00023239"/>
    </source>
</evidence>
<dbReference type="Proteomes" id="UP001501004">
    <property type="component" value="Unassembled WGS sequence"/>
</dbReference>
<gene>
    <name evidence="7 9" type="primary">mltG</name>
    <name evidence="9" type="ORF">GCM10022239_21630</name>
</gene>
<dbReference type="EC" id="4.2.2.29" evidence="7"/>
<evidence type="ECO:0000256" key="8">
    <source>
        <dbReference type="SAM" id="MobiDB-lite"/>
    </source>
</evidence>
<dbReference type="CDD" id="cd08010">
    <property type="entry name" value="MltG_like"/>
    <property type="match status" value="1"/>
</dbReference>
<comment type="similarity">
    <text evidence="7">Belongs to the transglycosylase MltG family.</text>
</comment>
<dbReference type="InterPro" id="IPR003770">
    <property type="entry name" value="MLTG-like"/>
</dbReference>
<dbReference type="PANTHER" id="PTHR30518">
    <property type="entry name" value="ENDOLYTIC MUREIN TRANSGLYCOSYLASE"/>
    <property type="match status" value="1"/>
</dbReference>
<feature type="transmembrane region" description="Helical" evidence="7">
    <location>
        <begin position="68"/>
        <end position="91"/>
    </location>
</feature>
<evidence type="ECO:0000256" key="1">
    <source>
        <dbReference type="ARBA" id="ARBA00022475"/>
    </source>
</evidence>
<evidence type="ECO:0000256" key="2">
    <source>
        <dbReference type="ARBA" id="ARBA00022692"/>
    </source>
</evidence>
<keyword evidence="4 7" id="KW-0472">Membrane</keyword>
<keyword evidence="3 7" id="KW-1133">Transmembrane helix</keyword>
<sequence>MAEETRWDDIFSSQPGAQPALQAETGQAPQSRREAREAQSRQAKPSSGGSKPPRPPRDPRQPGKRRRWVAWVVAIVVVLGLAAGAAGYVWLNYEDQVRKVLGWELPPPDYVGEGSGEATIVIVSGDTGVEVTNALLDAGVIKNFETFYTLLLAQDPAVSFFPGYYVLAEKMSSQAALDALQDPANRVEHTALIPEGKSIDQVFDILSTATDLPVEDFVKAAKDPTSYGVSAEAPSLEGYLFPATYRFDPGVDARAVIQTLVDRTFQSLDAAGVAPADRHRVLTLAALIQREAGRDTEDFYKVSRVFTNRLENDWHLESDATVSYGTGRTHTVWTTPAERADTSNPYNTYANPGLPIGPIGAAGDLAIDAALHPADGPWFYFVPVNLDTGETVFSTTFAEHNAAVKQLQQWCRETQSPNCD</sequence>
<evidence type="ECO:0000256" key="7">
    <source>
        <dbReference type="HAMAP-Rule" id="MF_02065"/>
    </source>
</evidence>
<feature type="compositionally biased region" description="Low complexity" evidence="8">
    <location>
        <begin position="40"/>
        <end position="51"/>
    </location>
</feature>
<evidence type="ECO:0000256" key="4">
    <source>
        <dbReference type="ARBA" id="ARBA00023136"/>
    </source>
</evidence>